<keyword evidence="4" id="KW-1185">Reference proteome</keyword>
<feature type="region of interest" description="Disordered" evidence="1">
    <location>
        <begin position="102"/>
        <end position="131"/>
    </location>
</feature>
<evidence type="ECO:0000313" key="3">
    <source>
        <dbReference type="EMBL" id="OLP97740.1"/>
    </source>
</evidence>
<dbReference type="EMBL" id="LSRX01000423">
    <property type="protein sequence ID" value="OLP97740.1"/>
    <property type="molecule type" value="Genomic_DNA"/>
</dbReference>
<keyword evidence="2" id="KW-1133">Transmembrane helix</keyword>
<evidence type="ECO:0000256" key="2">
    <source>
        <dbReference type="SAM" id="Phobius"/>
    </source>
</evidence>
<dbReference type="AlphaFoldDB" id="A0A1Q9DRD3"/>
<name>A0A1Q9DRD3_SYMMI</name>
<sequence>MLTMCVVMAIAMAMVVVMMMMVVVAVKKKMMMMTMRIIIIIIIISISISIIIIIVIGTASSLSPLLLLLFLRCLLLEGHEGYDTCLNFLFFCPFGLLWNQTPPRRSSRAQRAQKKTQDGMHPKDPDDHEPTALIREVVV</sequence>
<keyword evidence="2" id="KW-0812">Transmembrane</keyword>
<dbReference type="Proteomes" id="UP000186817">
    <property type="component" value="Unassembled WGS sequence"/>
</dbReference>
<evidence type="ECO:0000256" key="1">
    <source>
        <dbReference type="SAM" id="MobiDB-lite"/>
    </source>
</evidence>
<organism evidence="3 4">
    <name type="scientific">Symbiodinium microadriaticum</name>
    <name type="common">Dinoflagellate</name>
    <name type="synonym">Zooxanthella microadriatica</name>
    <dbReference type="NCBI Taxonomy" id="2951"/>
    <lineage>
        <taxon>Eukaryota</taxon>
        <taxon>Sar</taxon>
        <taxon>Alveolata</taxon>
        <taxon>Dinophyceae</taxon>
        <taxon>Suessiales</taxon>
        <taxon>Symbiodiniaceae</taxon>
        <taxon>Symbiodinium</taxon>
    </lineage>
</organism>
<accession>A0A1Q9DRD3</accession>
<feature type="transmembrane region" description="Helical" evidence="2">
    <location>
        <begin position="38"/>
        <end position="61"/>
    </location>
</feature>
<evidence type="ECO:0000313" key="4">
    <source>
        <dbReference type="Proteomes" id="UP000186817"/>
    </source>
</evidence>
<feature type="compositionally biased region" description="Basic residues" evidence="1">
    <location>
        <begin position="105"/>
        <end position="114"/>
    </location>
</feature>
<reference evidence="3 4" key="1">
    <citation type="submission" date="2016-02" db="EMBL/GenBank/DDBJ databases">
        <title>Genome analysis of coral dinoflagellate symbionts highlights evolutionary adaptations to a symbiotic lifestyle.</title>
        <authorList>
            <person name="Aranda M."/>
            <person name="Li Y."/>
            <person name="Liew Y.J."/>
            <person name="Baumgarten S."/>
            <person name="Simakov O."/>
            <person name="Wilson M."/>
            <person name="Piel J."/>
            <person name="Ashoor H."/>
            <person name="Bougouffa S."/>
            <person name="Bajic V.B."/>
            <person name="Ryu T."/>
            <person name="Ravasi T."/>
            <person name="Bayer T."/>
            <person name="Micklem G."/>
            <person name="Kim H."/>
            <person name="Bhak J."/>
            <person name="Lajeunesse T.C."/>
            <person name="Voolstra C.R."/>
        </authorList>
    </citation>
    <scope>NUCLEOTIDE SEQUENCE [LARGE SCALE GENOMIC DNA]</scope>
    <source>
        <strain evidence="3 4">CCMP2467</strain>
    </source>
</reference>
<keyword evidence="2" id="KW-0472">Membrane</keyword>
<proteinExistence type="predicted"/>
<gene>
    <name evidence="3" type="ORF">AK812_SmicGene19886</name>
</gene>
<protein>
    <submittedName>
        <fullName evidence="3">Uncharacterized protein</fullName>
    </submittedName>
</protein>
<feature type="compositionally biased region" description="Basic and acidic residues" evidence="1">
    <location>
        <begin position="115"/>
        <end position="130"/>
    </location>
</feature>
<feature type="transmembrane region" description="Helical" evidence="2">
    <location>
        <begin position="6"/>
        <end position="26"/>
    </location>
</feature>
<comment type="caution">
    <text evidence="3">The sequence shown here is derived from an EMBL/GenBank/DDBJ whole genome shotgun (WGS) entry which is preliminary data.</text>
</comment>